<dbReference type="PANTHER" id="PTHR41795">
    <property type="entry name" value="EXOPOLYSACCHARIDE SYNTHESIS PROTEIN"/>
    <property type="match status" value="1"/>
</dbReference>
<dbReference type="Proteomes" id="UP000057088">
    <property type="component" value="Chromosome 1"/>
</dbReference>
<evidence type="ECO:0000313" key="4">
    <source>
        <dbReference type="Proteomes" id="UP000057088"/>
    </source>
</evidence>
<dbReference type="PANTHER" id="PTHR41795:SF1">
    <property type="entry name" value="EXOPOLYSACCHARIDE SYNTHESIS PROTEIN"/>
    <property type="match status" value="1"/>
</dbReference>
<dbReference type="EMBL" id="UHIP01000002">
    <property type="protein sequence ID" value="SUQ26980.1"/>
    <property type="molecule type" value="Genomic_DNA"/>
</dbReference>
<reference evidence="3 5" key="3">
    <citation type="submission" date="2018-06" db="EMBL/GenBank/DDBJ databases">
        <authorList>
            <consortium name="Pathogen Informatics"/>
            <person name="Doyle S."/>
        </authorList>
    </citation>
    <scope>NUCLEOTIDE SEQUENCE [LARGE SCALE GENOMIC DNA]</scope>
    <source>
        <strain evidence="3 5">NCTC11327</strain>
    </source>
</reference>
<accession>A0AAX2LUQ1</accession>
<keyword evidence="1" id="KW-0472">Membrane</keyword>
<name>A0AAX2LUQ1_VIBFL</name>
<dbReference type="KEGG" id="vfl:AL536_01370"/>
<dbReference type="GeneID" id="29384082"/>
<keyword evidence="1" id="KW-0812">Transmembrane</keyword>
<evidence type="ECO:0000313" key="5">
    <source>
        <dbReference type="Proteomes" id="UP000254626"/>
    </source>
</evidence>
<dbReference type="InterPro" id="IPR010331">
    <property type="entry name" value="ExoD"/>
</dbReference>
<dbReference type="Proteomes" id="UP000254626">
    <property type="component" value="Unassembled WGS sequence"/>
</dbReference>
<dbReference type="Pfam" id="PF06055">
    <property type="entry name" value="ExoD"/>
    <property type="match status" value="1"/>
</dbReference>
<keyword evidence="1" id="KW-1133">Transmembrane helix</keyword>
<organism evidence="3 5">
    <name type="scientific">Vibrio fluvialis</name>
    <dbReference type="NCBI Taxonomy" id="676"/>
    <lineage>
        <taxon>Bacteria</taxon>
        <taxon>Pseudomonadati</taxon>
        <taxon>Pseudomonadota</taxon>
        <taxon>Gammaproteobacteria</taxon>
        <taxon>Vibrionales</taxon>
        <taxon>Vibrionaceae</taxon>
        <taxon>Vibrio</taxon>
    </lineage>
</organism>
<feature type="transmembrane region" description="Helical" evidence="1">
    <location>
        <begin position="143"/>
        <end position="162"/>
    </location>
</feature>
<feature type="transmembrane region" description="Helical" evidence="1">
    <location>
        <begin position="182"/>
        <end position="203"/>
    </location>
</feature>
<evidence type="ECO:0000313" key="2">
    <source>
        <dbReference type="EMBL" id="AMF92161.1"/>
    </source>
</evidence>
<feature type="transmembrane region" description="Helical" evidence="1">
    <location>
        <begin position="56"/>
        <end position="89"/>
    </location>
</feature>
<reference evidence="2" key="2">
    <citation type="submission" date="2018-01" db="EMBL/GenBank/DDBJ databases">
        <title>FDA dAtabase for Regulatory Grade micrObial Sequences (FDA-ARGOS): Supporting development and validation of Infectious Disease Dx tests.</title>
        <authorList>
            <person name="Hoffmann M."/>
            <person name="Allard M."/>
            <person name="Evans P."/>
            <person name="Brown E."/>
            <person name="Tallon L."/>
            <person name="Sadzewicz L."/>
            <person name="Sengamalay N."/>
            <person name="Ott S."/>
            <person name="Godinez A."/>
            <person name="Nagaraj S."/>
            <person name="Vyas G."/>
            <person name="Aluvathingal J."/>
            <person name="Nadendla S."/>
            <person name="Geyer C."/>
            <person name="Sichtig H."/>
        </authorList>
    </citation>
    <scope>NUCLEOTIDE SEQUENCE</scope>
    <source>
        <strain evidence="2">ATCC 33809</strain>
    </source>
</reference>
<sequence>MNDNAPIRLIPSGQQNKESDHYVEKTSEFLVKTLKDHPEPYLSIGTLLELLKRRSYGALLIMLSLAGLIPGISFFAGFAIFLLGLQLALGFQAPRLPRIIQKRKLHRQKTIRFIEELLPWFERIEHYIKPRWEPLSNKMARRVIGIIICVLAAVAVLPLPFVNFPPNIAIIFFALGIIERDGLFLIVGSAISLFAVWIGYILVRIAMNSLMLVL</sequence>
<protein>
    <submittedName>
        <fullName evidence="3">ABC transporter permease</fullName>
    </submittedName>
    <submittedName>
        <fullName evidence="2">Exopolysaccharide biosynthesis protein exod</fullName>
    </submittedName>
</protein>
<reference evidence="4" key="1">
    <citation type="submission" date="2015-12" db="EMBL/GenBank/DDBJ databases">
        <title>FDA dAtabase for Regulatory Grade micrObial Sequences (FDA-ARGOS): Supporting development and validation of Infectious Disease Dx tests.</title>
        <authorList>
            <person name="Hoffmann M."/>
            <person name="Allard M."/>
            <person name="Evans P."/>
            <person name="Brown E."/>
            <person name="Tallon L.J."/>
            <person name="Sadzewicz L."/>
            <person name="Sengamalay N."/>
            <person name="Ott S."/>
            <person name="Godinez A."/>
            <person name="Nagaraj S."/>
            <person name="Vyas G."/>
            <person name="Aluvathingal J."/>
            <person name="Nadendla S."/>
            <person name="Geyer C."/>
            <person name="Sichtig H."/>
        </authorList>
    </citation>
    <scope>NUCLEOTIDE SEQUENCE [LARGE SCALE GENOMIC DNA]</scope>
    <source>
        <strain evidence="4">ATCC 33809</strain>
    </source>
</reference>
<keyword evidence="4" id="KW-1185">Reference proteome</keyword>
<proteinExistence type="predicted"/>
<dbReference type="RefSeq" id="WP_032080750.1">
    <property type="nucleotide sequence ID" value="NZ_CABLBX010000004.1"/>
</dbReference>
<evidence type="ECO:0000313" key="3">
    <source>
        <dbReference type="EMBL" id="SUQ26980.1"/>
    </source>
</evidence>
<evidence type="ECO:0000256" key="1">
    <source>
        <dbReference type="SAM" id="Phobius"/>
    </source>
</evidence>
<dbReference type="EMBL" id="CP014034">
    <property type="protein sequence ID" value="AMF92161.1"/>
    <property type="molecule type" value="Genomic_DNA"/>
</dbReference>
<dbReference type="PIRSF" id="PIRSF033239">
    <property type="entry name" value="ExoD"/>
    <property type="match status" value="1"/>
</dbReference>
<gene>
    <name evidence="2" type="ORF">AL536_01370</name>
    <name evidence="3" type="ORF">NCTC11327_03847</name>
</gene>
<dbReference type="AlphaFoldDB" id="A0AAX2LUQ1"/>